<feature type="region of interest" description="Disordered" evidence="1">
    <location>
        <begin position="1623"/>
        <end position="1646"/>
    </location>
</feature>
<comment type="caution">
    <text evidence="4">The sequence shown here is derived from an EMBL/GenBank/DDBJ whole genome shotgun (WGS) entry which is preliminary data.</text>
</comment>
<accession>A0ABQ3LG83</accession>
<name>A0ABQ3LG83_9PSEU</name>
<evidence type="ECO:0000256" key="1">
    <source>
        <dbReference type="SAM" id="MobiDB-lite"/>
    </source>
</evidence>
<feature type="region of interest" description="Disordered" evidence="1">
    <location>
        <begin position="678"/>
        <end position="722"/>
    </location>
</feature>
<keyword evidence="2" id="KW-1133">Transmembrane helix</keyword>
<evidence type="ECO:0000256" key="2">
    <source>
        <dbReference type="SAM" id="Phobius"/>
    </source>
</evidence>
<evidence type="ECO:0000313" key="5">
    <source>
        <dbReference type="Proteomes" id="UP000635387"/>
    </source>
</evidence>
<feature type="domain" description="Outer membrane channel protein CpnT-like N-terminal" evidence="3">
    <location>
        <begin position="12"/>
        <end position="141"/>
    </location>
</feature>
<evidence type="ECO:0000259" key="3">
    <source>
        <dbReference type="Pfam" id="PF25547"/>
    </source>
</evidence>
<reference evidence="5" key="1">
    <citation type="journal article" date="2019" name="Int. J. Syst. Evol. Microbiol.">
        <title>The Global Catalogue of Microorganisms (GCM) 10K type strain sequencing project: providing services to taxonomists for standard genome sequencing and annotation.</title>
        <authorList>
            <consortium name="The Broad Institute Genomics Platform"/>
            <consortium name="The Broad Institute Genome Sequencing Center for Infectious Disease"/>
            <person name="Wu L."/>
            <person name="Ma J."/>
        </authorList>
    </citation>
    <scope>NUCLEOTIDE SEQUENCE [LARGE SCALE GENOMIC DNA]</scope>
    <source>
        <strain evidence="5">CGMCC 4.7683</strain>
    </source>
</reference>
<keyword evidence="5" id="KW-1185">Reference proteome</keyword>
<keyword evidence="2" id="KW-0812">Transmembrane</keyword>
<gene>
    <name evidence="4" type="ORF">GCM10017790_14790</name>
</gene>
<dbReference type="Proteomes" id="UP000635387">
    <property type="component" value="Unassembled WGS sequence"/>
</dbReference>
<keyword evidence="2" id="KW-0472">Membrane</keyword>
<dbReference type="InterPro" id="IPR057746">
    <property type="entry name" value="CpnT-like_N"/>
</dbReference>
<organism evidence="4 5">
    <name type="scientific">Amycolatopsis oliviviridis</name>
    <dbReference type="NCBI Taxonomy" id="1471590"/>
    <lineage>
        <taxon>Bacteria</taxon>
        <taxon>Bacillati</taxon>
        <taxon>Actinomycetota</taxon>
        <taxon>Actinomycetes</taxon>
        <taxon>Pseudonocardiales</taxon>
        <taxon>Pseudonocardiaceae</taxon>
        <taxon>Amycolatopsis</taxon>
    </lineage>
</organism>
<evidence type="ECO:0000313" key="4">
    <source>
        <dbReference type="EMBL" id="GHH07730.1"/>
    </source>
</evidence>
<dbReference type="Pfam" id="PF25547">
    <property type="entry name" value="WXG100_2"/>
    <property type="match status" value="1"/>
</dbReference>
<sequence length="2220" mass="237499">MGEGGVRIPPGVRKFLEITLGFSWPESDDQGLTALWLAWAEFETAAAAYRAAAGAAGTATAEALVGETGEFFGHYLGSTVPDVLDALTHGAGELAKMAKNAAADVYKTKVMFVVFAAFALATVIELLVSVIGALFVAPVLAAARISIGAIWRALITKLGALTRPVLLRGLAETGKQTAKFAAIGAGLMAGTDFGVQAQQVADGLRDGWDTRSLTSSLVGGLLGGGFAGLFHAGAGLIRSTAFSLEGRLVKTAAGKIVTAPEGVLLTELAGPLKAIGHLAYGTGQVGAALLTAPLVNVLTGNAGANPFLGIVSAFSAHGGGRAATTGSPALDAIHPPVLPTFTVPEVKTGPTTEKNPIADAGVPPTYTAVVASREPLPALETASVHTAAPTVIGGDPPLTKAMIPASPWQAADARERGPSAAAVLTQPVRLSVPTTTAAAGSRAAEQEAAISPARNDRGPVLSSVITAPTALSANTGPRVHIVPDGDGSPVLTPGLPAERGLSSAATSFLTEPPGTTVSIAPHPDAVQGSPALFPDLTPRELLQGLPTHSPVQPVRAIPLPGGGGVAFITGPQTRNVLNAFPSPEPGVFRLVTHQDGGHLVFPGDDHRPLPHRPGQVAEVLNHLDPRLGSWRAFKTVELWTCDLTPEHATTLGRAVRTVLGADLTVAHPGRPVYLTPQGAVHTTDPGVEGTLTLGPKRNATDLGSASRGAPRRRQAAAPHAADDLTELVDPETATRLTSAAIGIFHRYGDLNRAHLLSYLREHGAALRIPTVAAKVIGPARETVAKNDELWTPLYRGELQQGAFDLRKPDEFTVWSWQQAITRPVDTAEQIARTAYETGFSGPADVLVAGARKAIEAAKADDRRHPELVLKAIDHRPMIEALADRFVADHGSSQASIIERLRARNVRGEDAELQRLVNERQEAWRGRTAAGARPALPSGKTFLGRSLDADRLTDHELIDKIAYAAAWADKSATPADLTRNLIEGGVTGAWANLFRLVETATAEAARNGDRLLPLDSENPAHHDAIRSRIGTILRVTPELRDPARVKRLGRHARMRHISGSQAALEEHVRAALETPADHLPTGPETAGPEFDPIVIRAGELDPGNEEHHRALDELARKVVEENGSLLSATLCFHMYREGAARKGGIAERVAAALAQAADEGSLWQPVYRGRAQDLRFQTTYPNDFTAVLWQLAISHPNEKATEIARRAEHAGLVASRDLLVASAKRAIEAAELHQRRRPVLNIADRQHDPRVDELLDAVVPALLRQKPDDDVDRLLTAVRTYNLEGTNSKLRAELAERKAAFAQANTLGTGHHRAQTGPEGEPPSLVSDGLFLGRSLDADNPADHGWIDKLAYAAAWSDKSATPQHLTRRLMDEGIKGAYDTLAALVGKVVAEAVKNGDRLERLSADSAFDRHNVQRRIGELLLRDASLRDPGNPDRVTQLVKQMRVRQIAGSQGGLRAHAESMLEIQPHRPLPDSSGIPARSPVRPVRAIPLPDQIGFAFVQERYAANIAAAFPTPEPGVLRIVVDHDNGVFSLPGFLGGEVTHTPDQLIEVISTLPIPLATWHTIGEIRLWACRITEADGYARLLQALRDHPSFAAGGLRLSVAHPGRPIHITPDGHVQHVPSSAPGTLTLGPGHPEADPSTLTPGQTQVSRMLTRLSDRLEQAQRHITALPPTFEPALRAEIDQRQAALSRVTVRDLTARDAAGLPAKLESVDRLVAALRDARLNRMVALHDAAIARIGRGESPLRFYPDGVPDGVTSSPDARFGLEIEFQLLSEEFDGDIKSLGEQLEAEGLLEWNDGKDFHDTETQPGRWTLVTEDVHEGGGELRSPILPGGPGSWTDVAKMLHSLRTYRDSEGEPLTAERTGGHVNLSFDYQLSLPANGRLARLAKAFEDVLYRLGNHHGPASPPRRLTMVGPTPLPPTEVTSLLDVRGLNFDRSDAINFTHVRWRLSDRYEFRFWAGALTEAEWQVHAEISGAMLLAAENPSLDGVLGDRLTRPRLVGHTPGFSSPRDELAYLLDFLELLPLSPAAEEQAVALHSWTRPVTVTRANDPRYRAQTVIGPGGRGWYFPMRGSSIEDAVATASCLPRYPHAEVVAASLTSAEDAIDAWTTGPMSFGDFLHALSSRDVTLRAQSARLDEPRIVLAVRNGAAQLGPRVSLGMREPVVVTEGQVRITPDGRLETDAEWIELESGSVRLRTGQKDLGAALEAMEDMDSEDDY</sequence>
<dbReference type="EMBL" id="BNAY01000001">
    <property type="protein sequence ID" value="GHH07730.1"/>
    <property type="molecule type" value="Genomic_DNA"/>
</dbReference>
<feature type="transmembrane region" description="Helical" evidence="2">
    <location>
        <begin position="110"/>
        <end position="137"/>
    </location>
</feature>
<proteinExistence type="predicted"/>
<protein>
    <recommendedName>
        <fullName evidence="3">Outer membrane channel protein CpnT-like N-terminal domain-containing protein</fullName>
    </recommendedName>
</protein>